<organism evidence="1 2">
    <name type="scientific">Candidatus Magnetoglobus multicellularis str. Araruama</name>
    <dbReference type="NCBI Taxonomy" id="890399"/>
    <lineage>
        <taxon>Bacteria</taxon>
        <taxon>Pseudomonadati</taxon>
        <taxon>Thermodesulfobacteriota</taxon>
        <taxon>Desulfobacteria</taxon>
        <taxon>Desulfobacterales</taxon>
        <taxon>Desulfobacteraceae</taxon>
        <taxon>Candidatus Magnetoglobus</taxon>
    </lineage>
</organism>
<dbReference type="EMBL" id="ATBP01002800">
    <property type="protein sequence ID" value="ETR65460.1"/>
    <property type="molecule type" value="Genomic_DNA"/>
</dbReference>
<dbReference type="AlphaFoldDB" id="A0A1V1NS91"/>
<feature type="non-terminal residue" evidence="1">
    <location>
        <position position="132"/>
    </location>
</feature>
<protein>
    <recommendedName>
        <fullName evidence="3">S9 family peptidase</fullName>
    </recommendedName>
</protein>
<sequence length="132" mass="14297">MTVHVVSQEDANLSVSRDPFTPVPMGRSFVSSSLSADPDTMLVYSQDAGRGQIACLKFVEDEGGGELVERWVIDQRTLNHLALIGPTEARVLVSTDAPGAVMGLFTGKLDYDEQVVWRSADTGEELARSDVL</sequence>
<gene>
    <name evidence="1" type="ORF">OMM_14214</name>
</gene>
<proteinExistence type="predicted"/>
<evidence type="ECO:0000313" key="1">
    <source>
        <dbReference type="EMBL" id="ETR65460.1"/>
    </source>
</evidence>
<dbReference type="Proteomes" id="UP000189670">
    <property type="component" value="Unassembled WGS sequence"/>
</dbReference>
<name>A0A1V1NS91_9BACT</name>
<reference evidence="2" key="1">
    <citation type="submission" date="2012-11" db="EMBL/GenBank/DDBJ databases">
        <authorList>
            <person name="Lucero-Rivera Y.E."/>
            <person name="Tovar-Ramirez D."/>
        </authorList>
    </citation>
    <scope>NUCLEOTIDE SEQUENCE [LARGE SCALE GENOMIC DNA]</scope>
    <source>
        <strain evidence="2">Araruama</strain>
    </source>
</reference>
<accession>A0A1V1NS91</accession>
<evidence type="ECO:0008006" key="3">
    <source>
        <dbReference type="Google" id="ProtNLM"/>
    </source>
</evidence>
<comment type="caution">
    <text evidence="1">The sequence shown here is derived from an EMBL/GenBank/DDBJ whole genome shotgun (WGS) entry which is preliminary data.</text>
</comment>
<evidence type="ECO:0000313" key="2">
    <source>
        <dbReference type="Proteomes" id="UP000189670"/>
    </source>
</evidence>